<sequence>MNSHLKIAAIICFLLDYILDINSPLRVFLGFTKEKKLSIKLFLYSFHAFYGCTFCYEKQEKTGPRSRCFNILSERADERTAESTYRDARRAYEKKDEPREDKRHYKGVKGPSILMNLLNFDLINGFVVDYMHAILLGVTKSHMEYLFHSTKKKCWIGMTDSIALKNLTNTIDSRLLSIQPLTEITRSPRSINDCSKWKDSEWRSWLLFYCIPCLQDLLKDNLIHLTMLSQATNILLQRSVSRAEIEEAHNLFLQYCYNFQKYFEPKYTIYNLHLFTHVCKYAINWGPLWTNNAFCYEGQNRHLLQLYQSPFQVTTHIARKFLMFNSLPILCEELVSSESTIDFSEMVLNKRFKYFVRSDGALLLGKGQRNVSILTVEEQCFVRFGNFNVNDLTFFNRLLYNGMRYTSFQYVDKKKTNGSYAILRENCKNKIYCYVTVERNRTSCAYS</sequence>
<feature type="chain" id="PRO_5007591327" evidence="1">
    <location>
        <begin position="21"/>
        <end position="447"/>
    </location>
</feature>
<keyword evidence="1" id="KW-0732">Signal</keyword>
<name>A0A151WMQ5_9HYME</name>
<dbReference type="Proteomes" id="UP000075809">
    <property type="component" value="Unassembled WGS sequence"/>
</dbReference>
<reference evidence="2 3" key="1">
    <citation type="submission" date="2015-09" db="EMBL/GenBank/DDBJ databases">
        <title>Trachymyrmex zeteki WGS genome.</title>
        <authorList>
            <person name="Nygaard S."/>
            <person name="Hu H."/>
            <person name="Boomsma J."/>
            <person name="Zhang G."/>
        </authorList>
    </citation>
    <scope>NUCLEOTIDE SEQUENCE [LARGE SCALE GENOMIC DNA]</scope>
    <source>
        <strain evidence="2">Tzet28-1</strain>
        <tissue evidence="2">Whole body</tissue>
    </source>
</reference>
<organism evidence="2 3">
    <name type="scientific">Mycetomoellerius zeteki</name>
    <dbReference type="NCBI Taxonomy" id="64791"/>
    <lineage>
        <taxon>Eukaryota</taxon>
        <taxon>Metazoa</taxon>
        <taxon>Ecdysozoa</taxon>
        <taxon>Arthropoda</taxon>
        <taxon>Hexapoda</taxon>
        <taxon>Insecta</taxon>
        <taxon>Pterygota</taxon>
        <taxon>Neoptera</taxon>
        <taxon>Endopterygota</taxon>
        <taxon>Hymenoptera</taxon>
        <taxon>Apocrita</taxon>
        <taxon>Aculeata</taxon>
        <taxon>Formicoidea</taxon>
        <taxon>Formicidae</taxon>
        <taxon>Myrmicinae</taxon>
        <taxon>Mycetomoellerius</taxon>
    </lineage>
</organism>
<protein>
    <submittedName>
        <fullName evidence="2">Uncharacterized protein</fullName>
    </submittedName>
</protein>
<evidence type="ECO:0000313" key="2">
    <source>
        <dbReference type="EMBL" id="KYQ49088.1"/>
    </source>
</evidence>
<gene>
    <name evidence="2" type="ORF">ALC60_11848</name>
</gene>
<keyword evidence="3" id="KW-1185">Reference proteome</keyword>
<proteinExistence type="predicted"/>
<dbReference type="STRING" id="64791.A0A151WMQ5"/>
<evidence type="ECO:0000313" key="3">
    <source>
        <dbReference type="Proteomes" id="UP000075809"/>
    </source>
</evidence>
<dbReference type="PANTHER" id="PTHR46579">
    <property type="entry name" value="F5/8 TYPE C DOMAIN-CONTAINING PROTEIN-RELATED"/>
    <property type="match status" value="1"/>
</dbReference>
<feature type="signal peptide" evidence="1">
    <location>
        <begin position="1"/>
        <end position="20"/>
    </location>
</feature>
<evidence type="ECO:0000256" key="1">
    <source>
        <dbReference type="SAM" id="SignalP"/>
    </source>
</evidence>
<accession>A0A151WMQ5</accession>
<dbReference type="PANTHER" id="PTHR46579:SF1">
    <property type="entry name" value="F5_8 TYPE C DOMAIN-CONTAINING PROTEIN"/>
    <property type="match status" value="1"/>
</dbReference>
<dbReference type="EMBL" id="KQ982939">
    <property type="protein sequence ID" value="KYQ49088.1"/>
    <property type="molecule type" value="Genomic_DNA"/>
</dbReference>
<dbReference type="AlphaFoldDB" id="A0A151WMQ5"/>